<gene>
    <name evidence="1" type="ORF">GPECTOR_9g468</name>
</gene>
<evidence type="ECO:0000313" key="1">
    <source>
        <dbReference type="EMBL" id="KXZ52424.1"/>
    </source>
</evidence>
<dbReference type="AlphaFoldDB" id="A0A150GRK6"/>
<keyword evidence="2" id="KW-1185">Reference proteome</keyword>
<reference evidence="2" key="1">
    <citation type="journal article" date="2016" name="Nat. Commun.">
        <title>The Gonium pectorale genome demonstrates co-option of cell cycle regulation during the evolution of multicellularity.</title>
        <authorList>
            <person name="Hanschen E.R."/>
            <person name="Marriage T.N."/>
            <person name="Ferris P.J."/>
            <person name="Hamaji T."/>
            <person name="Toyoda A."/>
            <person name="Fujiyama A."/>
            <person name="Neme R."/>
            <person name="Noguchi H."/>
            <person name="Minakuchi Y."/>
            <person name="Suzuki M."/>
            <person name="Kawai-Toyooka H."/>
            <person name="Smith D.R."/>
            <person name="Sparks H."/>
            <person name="Anderson J."/>
            <person name="Bakaric R."/>
            <person name="Luria V."/>
            <person name="Karger A."/>
            <person name="Kirschner M.W."/>
            <person name="Durand P.M."/>
            <person name="Michod R.E."/>
            <person name="Nozaki H."/>
            <person name="Olson B.J."/>
        </authorList>
    </citation>
    <scope>NUCLEOTIDE SEQUENCE [LARGE SCALE GENOMIC DNA]</scope>
    <source>
        <strain evidence="2">NIES-2863</strain>
    </source>
</reference>
<dbReference type="Proteomes" id="UP000075714">
    <property type="component" value="Unassembled WGS sequence"/>
</dbReference>
<comment type="caution">
    <text evidence="1">The sequence shown here is derived from an EMBL/GenBank/DDBJ whole genome shotgun (WGS) entry which is preliminary data.</text>
</comment>
<sequence length="80" mass="8519">MDVTEFPPINSSSPEAMPDLMPVMFVAPLQANAKASCPNNLSLPRLLSPFIARGAVESANPLAVRTHRVRAEHTAPAQGL</sequence>
<organism evidence="1 2">
    <name type="scientific">Gonium pectorale</name>
    <name type="common">Green alga</name>
    <dbReference type="NCBI Taxonomy" id="33097"/>
    <lineage>
        <taxon>Eukaryota</taxon>
        <taxon>Viridiplantae</taxon>
        <taxon>Chlorophyta</taxon>
        <taxon>core chlorophytes</taxon>
        <taxon>Chlorophyceae</taxon>
        <taxon>CS clade</taxon>
        <taxon>Chlamydomonadales</taxon>
        <taxon>Volvocaceae</taxon>
        <taxon>Gonium</taxon>
    </lineage>
</organism>
<dbReference type="EMBL" id="LSYV01000010">
    <property type="protein sequence ID" value="KXZ52424.1"/>
    <property type="molecule type" value="Genomic_DNA"/>
</dbReference>
<accession>A0A150GRK6</accession>
<proteinExistence type="predicted"/>
<name>A0A150GRK6_GONPE</name>
<evidence type="ECO:0000313" key="2">
    <source>
        <dbReference type="Proteomes" id="UP000075714"/>
    </source>
</evidence>
<protein>
    <submittedName>
        <fullName evidence="1">Uncharacterized protein</fullName>
    </submittedName>
</protein>